<keyword evidence="6" id="KW-0560">Oxidoreductase</keyword>
<feature type="domain" description="External alternative NADH-ubiquinone oxidoreductase-like C-terminal" evidence="10">
    <location>
        <begin position="191"/>
        <end position="248"/>
    </location>
</feature>
<evidence type="ECO:0000256" key="4">
    <source>
        <dbReference type="ARBA" id="ARBA00022827"/>
    </source>
</evidence>
<evidence type="ECO:0000256" key="6">
    <source>
        <dbReference type="ARBA" id="ARBA00023002"/>
    </source>
</evidence>
<dbReference type="InterPro" id="IPR036188">
    <property type="entry name" value="FAD/NAD-bd_sf"/>
</dbReference>
<dbReference type="Pfam" id="PF22366">
    <property type="entry name" value="NDH2_C"/>
    <property type="match status" value="1"/>
</dbReference>
<name>A0A938B4S2_UNCTE</name>
<dbReference type="SUPFAM" id="SSF51905">
    <property type="entry name" value="FAD/NAD(P)-binding domain"/>
    <property type="match status" value="1"/>
</dbReference>
<dbReference type="Proteomes" id="UP000712673">
    <property type="component" value="Unassembled WGS sequence"/>
</dbReference>
<reference evidence="11" key="1">
    <citation type="submission" date="2019-03" db="EMBL/GenBank/DDBJ databases">
        <title>Lake Tanganyika Metagenome-Assembled Genomes (MAGs).</title>
        <authorList>
            <person name="Tran P."/>
        </authorList>
    </citation>
    <scope>NUCLEOTIDE SEQUENCE</scope>
    <source>
        <strain evidence="11">K_DeepCast_65m_m2_066</strain>
    </source>
</reference>
<evidence type="ECO:0000313" key="12">
    <source>
        <dbReference type="Proteomes" id="UP000712673"/>
    </source>
</evidence>
<dbReference type="InterPro" id="IPR023753">
    <property type="entry name" value="FAD/NAD-binding_dom"/>
</dbReference>
<sequence>MLSVVVAGGGFAGVETIAGVNDFLRESLEFYPNLHPDLLRIVLVHPGDVILPELSAKLGTYAQKKLTERGIDIRTKTRVTAVTERTVTLSDGTEIPASTVVWTAGTSPNPLLGDLPCAKERGRVITNSCMEVPEWPGVWALGDCALVPDPQTGTYYPPTAQHALRQGKVLARNLVARLRGQALKPFVFKTLGQLAAIGRRTGVAQILGYNFSGFLAWWLWRTIYLSKLPGLEKKLRVMFDWTLDLVFAKDLVQFITLRAPTISHAEHGDHITLHP</sequence>
<evidence type="ECO:0000256" key="8">
    <source>
        <dbReference type="ARBA" id="ARBA00047599"/>
    </source>
</evidence>
<protein>
    <recommendedName>
        <fullName evidence="2">NADH:ubiquinone reductase (non-electrogenic)</fullName>
        <ecNumber evidence="2">1.6.5.9</ecNumber>
    </recommendedName>
</protein>
<evidence type="ECO:0000256" key="3">
    <source>
        <dbReference type="ARBA" id="ARBA00022630"/>
    </source>
</evidence>
<comment type="catalytic activity">
    <reaction evidence="8">
        <text>a quinone + NADH + H(+) = a quinol + NAD(+)</text>
        <dbReference type="Rhea" id="RHEA:46160"/>
        <dbReference type="ChEBI" id="CHEBI:15378"/>
        <dbReference type="ChEBI" id="CHEBI:24646"/>
        <dbReference type="ChEBI" id="CHEBI:57540"/>
        <dbReference type="ChEBI" id="CHEBI:57945"/>
        <dbReference type="ChEBI" id="CHEBI:132124"/>
        <dbReference type="EC" id="1.6.5.9"/>
    </reaction>
</comment>
<keyword evidence="7" id="KW-0520">NAD</keyword>
<dbReference type="Gene3D" id="3.50.50.100">
    <property type="match status" value="1"/>
</dbReference>
<dbReference type="AlphaFoldDB" id="A0A938B4S2"/>
<comment type="similarity">
    <text evidence="1">Belongs to the NADH dehydrogenase family.</text>
</comment>
<evidence type="ECO:0000259" key="10">
    <source>
        <dbReference type="Pfam" id="PF22366"/>
    </source>
</evidence>
<proteinExistence type="inferred from homology"/>
<dbReference type="Pfam" id="PF07992">
    <property type="entry name" value="Pyr_redox_2"/>
    <property type="match status" value="1"/>
</dbReference>
<accession>A0A938B4S2</accession>
<evidence type="ECO:0000256" key="5">
    <source>
        <dbReference type="ARBA" id="ARBA00022946"/>
    </source>
</evidence>
<dbReference type="EMBL" id="VGLS01001043">
    <property type="protein sequence ID" value="MBM3226771.1"/>
    <property type="molecule type" value="Genomic_DNA"/>
</dbReference>
<gene>
    <name evidence="11" type="ORF">FJZ47_23655</name>
</gene>
<dbReference type="InterPro" id="IPR045024">
    <property type="entry name" value="NDH-2"/>
</dbReference>
<keyword evidence="5" id="KW-0809">Transit peptide</keyword>
<dbReference type="EC" id="1.6.5.9" evidence="2"/>
<keyword evidence="3" id="KW-0285">Flavoprotein</keyword>
<evidence type="ECO:0000259" key="9">
    <source>
        <dbReference type="Pfam" id="PF07992"/>
    </source>
</evidence>
<dbReference type="InterPro" id="IPR054585">
    <property type="entry name" value="NDH2-like_C"/>
</dbReference>
<evidence type="ECO:0000256" key="2">
    <source>
        <dbReference type="ARBA" id="ARBA00012637"/>
    </source>
</evidence>
<organism evidence="11 12">
    <name type="scientific">Tectimicrobiota bacterium</name>
    <dbReference type="NCBI Taxonomy" id="2528274"/>
    <lineage>
        <taxon>Bacteria</taxon>
        <taxon>Pseudomonadati</taxon>
        <taxon>Nitrospinota/Tectimicrobiota group</taxon>
        <taxon>Candidatus Tectimicrobiota</taxon>
    </lineage>
</organism>
<dbReference type="PANTHER" id="PTHR43706">
    <property type="entry name" value="NADH DEHYDROGENASE"/>
    <property type="match status" value="1"/>
</dbReference>
<feature type="domain" description="FAD/NAD(P)-binding" evidence="9">
    <location>
        <begin position="3"/>
        <end position="167"/>
    </location>
</feature>
<dbReference type="GO" id="GO:0050136">
    <property type="term" value="F:NADH dehydrogenase (quinone) (non-electrogenic) activity"/>
    <property type="evidence" value="ECO:0007669"/>
    <property type="project" value="UniProtKB-EC"/>
</dbReference>
<keyword evidence="4" id="KW-0274">FAD</keyword>
<evidence type="ECO:0000256" key="1">
    <source>
        <dbReference type="ARBA" id="ARBA00005272"/>
    </source>
</evidence>
<comment type="caution">
    <text evidence="11">The sequence shown here is derived from an EMBL/GenBank/DDBJ whole genome shotgun (WGS) entry which is preliminary data.</text>
</comment>
<evidence type="ECO:0000313" key="11">
    <source>
        <dbReference type="EMBL" id="MBM3226771.1"/>
    </source>
</evidence>
<dbReference type="PANTHER" id="PTHR43706:SF47">
    <property type="entry name" value="EXTERNAL NADH-UBIQUINONE OXIDOREDUCTASE 1, MITOCHONDRIAL-RELATED"/>
    <property type="match status" value="1"/>
</dbReference>
<evidence type="ECO:0000256" key="7">
    <source>
        <dbReference type="ARBA" id="ARBA00023027"/>
    </source>
</evidence>